<feature type="compositionally biased region" description="Acidic residues" evidence="21">
    <location>
        <begin position="428"/>
        <end position="441"/>
    </location>
</feature>
<feature type="compositionally biased region" description="Basic residues" evidence="21">
    <location>
        <begin position="307"/>
        <end position="316"/>
    </location>
</feature>
<keyword evidence="12" id="KW-0496">Mitochondrion</keyword>
<accession>A0A4S9Y0S9</accession>
<name>A0A4S9Y0S9_AURPU</name>
<organism evidence="23 24">
    <name type="scientific">Aureobasidium pullulans</name>
    <name type="common">Black yeast</name>
    <name type="synonym">Pullularia pullulans</name>
    <dbReference type="NCBI Taxonomy" id="5580"/>
    <lineage>
        <taxon>Eukaryota</taxon>
        <taxon>Fungi</taxon>
        <taxon>Dikarya</taxon>
        <taxon>Ascomycota</taxon>
        <taxon>Pezizomycotina</taxon>
        <taxon>Dothideomycetes</taxon>
        <taxon>Dothideomycetidae</taxon>
        <taxon>Dothideales</taxon>
        <taxon>Saccotheciaceae</taxon>
        <taxon>Aureobasidium</taxon>
    </lineage>
</organism>
<evidence type="ECO:0000256" key="15">
    <source>
        <dbReference type="ARBA" id="ARBA00038415"/>
    </source>
</evidence>
<keyword evidence="7 19" id="KW-0548">Nucleotidyltransferase</keyword>
<dbReference type="Proteomes" id="UP000310039">
    <property type="component" value="Unassembled WGS sequence"/>
</dbReference>
<evidence type="ECO:0000256" key="14">
    <source>
        <dbReference type="ARBA" id="ARBA00023163"/>
    </source>
</evidence>
<feature type="compositionally biased region" description="Polar residues" evidence="21">
    <location>
        <begin position="743"/>
        <end position="764"/>
    </location>
</feature>
<keyword evidence="5 18" id="KW-0853">WD repeat</keyword>
<comment type="caution">
    <text evidence="23">The sequence shown here is derived from an EMBL/GenBank/DDBJ whole genome shotgun (WGS) entry which is preliminary data.</text>
</comment>
<dbReference type="InterPro" id="IPR001680">
    <property type="entry name" value="WD40_rpt"/>
</dbReference>
<evidence type="ECO:0000256" key="18">
    <source>
        <dbReference type="PROSITE-ProRule" id="PRU00221"/>
    </source>
</evidence>
<feature type="repeat" description="WD" evidence="18">
    <location>
        <begin position="463"/>
        <end position="502"/>
    </location>
</feature>
<dbReference type="PANTHER" id="PTHR10102">
    <property type="entry name" value="DNA-DIRECTED RNA POLYMERASE, MITOCHONDRIAL"/>
    <property type="match status" value="1"/>
</dbReference>
<evidence type="ECO:0000256" key="17">
    <source>
        <dbReference type="ARBA" id="ARBA00048552"/>
    </source>
</evidence>
<dbReference type="GO" id="GO:0003899">
    <property type="term" value="F:DNA-directed RNA polymerase activity"/>
    <property type="evidence" value="ECO:0007669"/>
    <property type="project" value="UniProtKB-EC"/>
</dbReference>
<dbReference type="SUPFAM" id="SSF50978">
    <property type="entry name" value="WD40 repeat-like"/>
    <property type="match status" value="1"/>
</dbReference>
<dbReference type="SMART" id="SM00320">
    <property type="entry name" value="WD40"/>
    <property type="match status" value="5"/>
</dbReference>
<dbReference type="FunFam" id="2.130.10.10:FF:000881">
    <property type="entry name" value="Mitochondrial division protein 1"/>
    <property type="match status" value="1"/>
</dbReference>
<feature type="compositionally biased region" description="Basic and acidic residues" evidence="21">
    <location>
        <begin position="297"/>
        <end position="306"/>
    </location>
</feature>
<dbReference type="GO" id="GO:0034245">
    <property type="term" value="C:mitochondrial DNA-directed RNA polymerase complex"/>
    <property type="evidence" value="ECO:0007669"/>
    <property type="project" value="TreeGrafter"/>
</dbReference>
<evidence type="ECO:0000256" key="20">
    <source>
        <dbReference type="SAM" id="Coils"/>
    </source>
</evidence>
<feature type="region of interest" description="Disordered" evidence="21">
    <location>
        <begin position="283"/>
        <end position="316"/>
    </location>
</feature>
<dbReference type="InterPro" id="IPR043502">
    <property type="entry name" value="DNA/RNA_pol_sf"/>
</dbReference>
<evidence type="ECO:0000256" key="1">
    <source>
        <dbReference type="ARBA" id="ARBA00004026"/>
    </source>
</evidence>
<feature type="region of interest" description="Disordered" evidence="21">
    <location>
        <begin position="743"/>
        <end position="783"/>
    </location>
</feature>
<comment type="catalytic activity">
    <reaction evidence="17 19">
        <text>RNA(n) + a ribonucleoside 5'-triphosphate = RNA(n+1) + diphosphate</text>
        <dbReference type="Rhea" id="RHEA:21248"/>
        <dbReference type="Rhea" id="RHEA-COMP:14527"/>
        <dbReference type="Rhea" id="RHEA-COMP:17342"/>
        <dbReference type="ChEBI" id="CHEBI:33019"/>
        <dbReference type="ChEBI" id="CHEBI:61557"/>
        <dbReference type="ChEBI" id="CHEBI:140395"/>
        <dbReference type="EC" id="2.7.7.6"/>
    </reaction>
</comment>
<dbReference type="InterPro" id="IPR037159">
    <property type="entry name" value="RNA_POL_N_sf"/>
</dbReference>
<feature type="region of interest" description="Disordered" evidence="21">
    <location>
        <begin position="131"/>
        <end position="172"/>
    </location>
</feature>
<keyword evidence="13" id="KW-0472">Membrane</keyword>
<evidence type="ECO:0000256" key="4">
    <source>
        <dbReference type="ARBA" id="ARBA00022478"/>
    </source>
</evidence>
<dbReference type="Gene3D" id="1.10.150.20">
    <property type="entry name" value="5' to 3' exonuclease, C-terminal subdomain"/>
    <property type="match status" value="1"/>
</dbReference>
<feature type="repeat" description="WD" evidence="18">
    <location>
        <begin position="335"/>
        <end position="376"/>
    </location>
</feature>
<dbReference type="Gene3D" id="1.10.287.280">
    <property type="match status" value="1"/>
</dbReference>
<dbReference type="InterPro" id="IPR002092">
    <property type="entry name" value="DNA-dir_Rpol_phage-type"/>
</dbReference>
<gene>
    <name evidence="23" type="ORF">D6C84_02955</name>
</gene>
<dbReference type="PRINTS" id="PR00320">
    <property type="entry name" value="GPROTEINBRPT"/>
</dbReference>
<dbReference type="GO" id="GO:0001018">
    <property type="term" value="F:mitochondrial promoter sequence-specific DNA binding"/>
    <property type="evidence" value="ECO:0007669"/>
    <property type="project" value="TreeGrafter"/>
</dbReference>
<dbReference type="EC" id="2.7.7.6" evidence="19"/>
<dbReference type="InterPro" id="IPR015943">
    <property type="entry name" value="WD40/YVTN_repeat-like_dom_sf"/>
</dbReference>
<evidence type="ECO:0000256" key="13">
    <source>
        <dbReference type="ARBA" id="ARBA00023136"/>
    </source>
</evidence>
<dbReference type="CDD" id="cd00200">
    <property type="entry name" value="WD40"/>
    <property type="match status" value="1"/>
</dbReference>
<dbReference type="InterPro" id="IPR036322">
    <property type="entry name" value="WD40_repeat_dom_sf"/>
</dbReference>
<feature type="region of interest" description="Disordered" evidence="21">
    <location>
        <begin position="411"/>
        <end position="441"/>
    </location>
</feature>
<evidence type="ECO:0000256" key="8">
    <source>
        <dbReference type="ARBA" id="ARBA00022737"/>
    </source>
</evidence>
<dbReference type="Gene3D" id="2.130.10.10">
    <property type="entry name" value="YVTN repeat-like/Quinoprotein amine dehydrogenase"/>
    <property type="match status" value="2"/>
</dbReference>
<evidence type="ECO:0000256" key="12">
    <source>
        <dbReference type="ARBA" id="ARBA00023128"/>
    </source>
</evidence>
<dbReference type="PROSITE" id="PS00900">
    <property type="entry name" value="RNA_POL_PHAGE_1"/>
    <property type="match status" value="1"/>
</dbReference>
<evidence type="ECO:0000256" key="2">
    <source>
        <dbReference type="ARBA" id="ARBA00004570"/>
    </source>
</evidence>
<dbReference type="PANTHER" id="PTHR10102:SF0">
    <property type="entry name" value="DNA-DIRECTED RNA POLYMERASE, MITOCHONDRIAL"/>
    <property type="match status" value="1"/>
</dbReference>
<dbReference type="InterPro" id="IPR020472">
    <property type="entry name" value="WD40_PAC1"/>
</dbReference>
<evidence type="ECO:0000256" key="9">
    <source>
        <dbReference type="ARBA" id="ARBA00022787"/>
    </source>
</evidence>
<feature type="repeat" description="WD" evidence="18">
    <location>
        <begin position="584"/>
        <end position="623"/>
    </location>
</feature>
<dbReference type="GO" id="GO:0006390">
    <property type="term" value="P:mitochondrial transcription"/>
    <property type="evidence" value="ECO:0007669"/>
    <property type="project" value="TreeGrafter"/>
</dbReference>
<dbReference type="InterPro" id="IPR046950">
    <property type="entry name" value="DNA-dir_Rpol_C_phage-type"/>
</dbReference>
<evidence type="ECO:0000256" key="5">
    <source>
        <dbReference type="ARBA" id="ARBA00022574"/>
    </source>
</evidence>
<comment type="similarity">
    <text evidence="3 19">Belongs to the phage and mitochondrial RNA polymerase family.</text>
</comment>
<feature type="coiled-coil region" evidence="20">
    <location>
        <begin position="222"/>
        <end position="256"/>
    </location>
</feature>
<dbReference type="SUPFAM" id="SSF56672">
    <property type="entry name" value="DNA/RNA polymerases"/>
    <property type="match status" value="1"/>
</dbReference>
<dbReference type="PROSITE" id="PS50294">
    <property type="entry name" value="WD_REPEATS_REGION"/>
    <property type="match status" value="4"/>
</dbReference>
<dbReference type="InterPro" id="IPR029262">
    <property type="entry name" value="RPOL_N"/>
</dbReference>
<evidence type="ECO:0000256" key="7">
    <source>
        <dbReference type="ARBA" id="ARBA00022695"/>
    </source>
</evidence>
<feature type="repeat" description="WD" evidence="18">
    <location>
        <begin position="561"/>
        <end position="583"/>
    </location>
</feature>
<feature type="domain" description="DNA-directed RNA polymerase N-terminal" evidence="22">
    <location>
        <begin position="1047"/>
        <end position="1361"/>
    </location>
</feature>
<evidence type="ECO:0000256" key="6">
    <source>
        <dbReference type="ARBA" id="ARBA00022679"/>
    </source>
</evidence>
<reference evidence="23 24" key="1">
    <citation type="submission" date="2018-10" db="EMBL/GenBank/DDBJ databases">
        <title>Fifty Aureobasidium pullulans genomes reveal a recombining polyextremotolerant generalist.</title>
        <authorList>
            <person name="Gostincar C."/>
            <person name="Turk M."/>
            <person name="Zajc J."/>
            <person name="Gunde-Cimerman N."/>
        </authorList>
    </citation>
    <scope>NUCLEOTIDE SEQUENCE [LARGE SCALE GENOMIC DNA]</scope>
    <source>
        <strain evidence="23 24">EXF-3403</strain>
    </source>
</reference>
<evidence type="ECO:0000256" key="19">
    <source>
        <dbReference type="RuleBase" id="RU003805"/>
    </source>
</evidence>
<dbReference type="InterPro" id="IPR024075">
    <property type="entry name" value="DNA-dir_RNA_pol_helix_hairp_sf"/>
</dbReference>
<evidence type="ECO:0000256" key="16">
    <source>
        <dbReference type="ARBA" id="ARBA00043913"/>
    </source>
</evidence>
<keyword evidence="14 19" id="KW-0804">Transcription</keyword>
<feature type="repeat" description="WD" evidence="18">
    <location>
        <begin position="377"/>
        <end position="416"/>
    </location>
</feature>
<keyword evidence="11 20" id="KW-0175">Coiled coil</keyword>
<dbReference type="PROSITE" id="PS50082">
    <property type="entry name" value="WD_REPEATS_2"/>
    <property type="match status" value="5"/>
</dbReference>
<dbReference type="EMBL" id="QZBT01000028">
    <property type="protein sequence ID" value="THZ85910.1"/>
    <property type="molecule type" value="Genomic_DNA"/>
</dbReference>
<keyword evidence="9" id="KW-1000">Mitochondrion outer membrane</keyword>
<evidence type="ECO:0000259" key="22">
    <source>
        <dbReference type="SMART" id="SM01311"/>
    </source>
</evidence>
<evidence type="ECO:0000256" key="21">
    <source>
        <dbReference type="SAM" id="MobiDB-lite"/>
    </source>
</evidence>
<evidence type="ECO:0000256" key="11">
    <source>
        <dbReference type="ARBA" id="ARBA00023054"/>
    </source>
</evidence>
<protein>
    <recommendedName>
        <fullName evidence="19">DNA-directed RNA polymerase</fullName>
        <ecNumber evidence="19">2.7.7.6</ecNumber>
    </recommendedName>
</protein>
<dbReference type="PROSITE" id="PS00489">
    <property type="entry name" value="RNA_POL_PHAGE_2"/>
    <property type="match status" value="1"/>
</dbReference>
<evidence type="ECO:0000256" key="3">
    <source>
        <dbReference type="ARBA" id="ARBA00009493"/>
    </source>
</evidence>
<feature type="compositionally biased region" description="Polar residues" evidence="21">
    <location>
        <begin position="773"/>
        <end position="783"/>
    </location>
</feature>
<comment type="subcellular location">
    <subcellularLocation>
        <location evidence="2">Mitochondrion outer membrane</location>
        <topology evidence="2">Peripheral membrane protein</topology>
        <orientation evidence="2">Cytoplasmic side</orientation>
    </subcellularLocation>
</comment>
<dbReference type="InterPro" id="IPR019775">
    <property type="entry name" value="WD40_repeat_CS"/>
</dbReference>
<dbReference type="GO" id="GO:0005741">
    <property type="term" value="C:mitochondrial outer membrane"/>
    <property type="evidence" value="ECO:0007669"/>
    <property type="project" value="UniProtKB-SubCell"/>
</dbReference>
<sequence>MSTQRGRNPPPPSSSSHRRRPSANIPQSDDDEGLLGSRQLEAFGRTVHATASHFIGPLGGDGHHYQTALGEIHRELRRPLIQRSVFELAKASPKELVRSTFSTSEIQHRALVHLPDDLLRHIPERSSTYSLFQGFQASKPEDKKKAPRSNDKGQKLLGHDSDDEAEPTPASALKKLKSKRANMDHRLEMMGIRKNMCISEIKEIDTKIANLNTMRKIVLQRLAGHEQEEVDLEHEIQEMTEKLQDMQEAMEDAAALATKSPPLEPTTETPAADLAESTETFMSESVYEKLPAPSPVKTDKEKEKEKERKKRRVNRRKSMPVLHEHMEKGSRIREFPAHNDMITALDFDAPFGTLVSAALDDTVRVWDLNAGRCIGLLEGHLSSVRCLQVSENFVATGSMDASIRFWDLNQAEYTPPPPSRSNRFGRDTEEDEADDADMFSDPDLDSLPIAPTSSMQDCLVVELSAHVAEVTALHFHKNTLVSGSADKTLRQWDLENGRCVQTLDVMWAAAQASVSNNTFGAPSPAATDPTAAEGWWRPASGRLPPAEADFVGAIQVFETALACGTADGMVRLWDLRSGSVHRSLVGHTGPITSLAFSGIHMVTGSADRSVRIWDLRTGGIIDAFAYDSPIVDSSVDARHIVSAIGESVVKVYDKTDGNQWDCGPGASAEEDQGPLSAIERVRIKDGYLVEGRKDGVVGSVRLEMLVRAAGRRTRRNTSLQLTQLADSLYLPFLCPAQLRWNSTHSQQAPQPRPSTRLQSSQPDKTQTRRLATVTDQHSTTSDSSRWTFGGVEYSLNPKDTLMLQHSVNDASESQRRYKNGLAGNVPDLMQNLHTCLRVERFERAVLVIERLRIQCHRDSFELQHAHNAYLTACLENIQASQQDDRLAPYDAMRDWFEIELVQKEFNVETQILVTMMRAAMAALQGVKQERAIRRYAELAEASGILDDVCDAEDFSDDEFLRLGAVLPTLKSRSVHEAEEPIETAKEVPFDPSVKAMPQLTDMPAILEVSQKGMGLASLKQTLSHASPALQSANTPEAMEKANLTSEERQRLLEESASIAAIARWKFEEEHLQKLGIHTTLEARPLGALMWQWYSDLLPVLREEIEACRALLDGPQQPGATDDRLIYGPFVEAVPVEQLAATTILSVMGSLASGKERSSGTYNSNQRLGRLTASLGRTMQDEANAEAAKQRAIAERRAKLGRAPKKTKSKQTHPGYDTEMHVWPSDVRVKLGAMLISKLIETAKIPVTRQHPRTKEMVTQLQAAFLHKTLYESGRKQGWLCPSPDLLHKLHREPVGGLIAKRLPMVIEPRPWTNFSKGGYLNYPTPVIRFSGADAVPRDYAYAAIQRGDLEKVFEALNVLGKVPWKVNENVLRVQIEAWNTGGPIANFAPLDPNIDMPPEPNKSDSKARRSWIQQVKDIENVKGGYHSQRCFQNFQLEIAKAFSKEKIYFPHNIDFRGRAYPVPPYLNHMGADNARALMTFANGKELGEVGLRWLKIHLANVFGFDKASLTEREQFAMDHLEDIRDSVANPLGGRKWWLESEDAWQTLAACYELKAAMDLPDPTKYVSYLPVHQDGTCNGLQHYAALGGDAAGARQVNLEPGDRPSDVYTAVAEAVKAEVEKDNAAGHPVAQFLHGKITRKVVKQPVMTNVYGVTYYGAREQVKKQLEEIFPEIHRHDALDHLTLASYVAKKIFKSLGEMFKGAQAIQTWLGDCADRISTCVTPEQIASIQKDDAEGKSILPTKNATPKNAGKTKITGSSLRAEASKQLFRSSVIWTTPLRLPVVQPYRSSKRRQVKTNLQNIALQEPTSIDPVSKRKQLQGFPPNFIHSLDATHMMLSAIKCNENNIAFASIHDSFWTHACDVPDLSKVLRDAFVAMHTEDVVGRLRQEFIARYKDCMYLAAVDIRTPVGKKILAAQKARPTNRGKVKQLQPTLIVQLLEEVERLRLINSEDPEEVARGEELITSGSIFAEEADAEDALTVPIEIVNSRLGEIPENSDIFAASEVETNDLTEPVLSDNDDVDITSDDKVAKSAEDAEAEDDAVPTLESLKAKRASGAKKEQVRKVFVWLPLKFPEVPEKGDFDVTRLKESQYFFH</sequence>
<keyword evidence="4 19" id="KW-0240">DNA-directed RNA polymerase</keyword>
<dbReference type="PROSITE" id="PS00678">
    <property type="entry name" value="WD_REPEATS_1"/>
    <property type="match status" value="3"/>
</dbReference>
<dbReference type="Pfam" id="PF00940">
    <property type="entry name" value="RNA_pol"/>
    <property type="match status" value="1"/>
</dbReference>
<keyword evidence="10" id="KW-0809">Transit peptide</keyword>
<dbReference type="Gene3D" id="1.10.1320.10">
    <property type="entry name" value="DNA-directed RNA polymerase, N-terminal domain"/>
    <property type="match status" value="1"/>
</dbReference>
<dbReference type="Pfam" id="PF14700">
    <property type="entry name" value="RPOL_N"/>
    <property type="match status" value="1"/>
</dbReference>
<evidence type="ECO:0000313" key="23">
    <source>
        <dbReference type="EMBL" id="THZ85910.1"/>
    </source>
</evidence>
<feature type="compositionally biased region" description="Basic and acidic residues" evidence="21">
    <location>
        <begin position="139"/>
        <end position="160"/>
    </location>
</feature>
<comment type="function">
    <text evidence="1 19">DNA-dependent RNA polymerase catalyzes the transcription of DNA into RNA using the four ribonucleoside triphosphates as substrates.</text>
</comment>
<evidence type="ECO:0000313" key="24">
    <source>
        <dbReference type="Proteomes" id="UP000310039"/>
    </source>
</evidence>
<keyword evidence="8" id="KW-0677">Repeat</keyword>
<dbReference type="CDD" id="cd22881">
    <property type="entry name" value="Mdv1_N"/>
    <property type="match status" value="1"/>
</dbReference>
<dbReference type="FunFam" id="1.10.287.280:FF:000001">
    <property type="entry name" value="DNA-directed RNA polymerase"/>
    <property type="match status" value="1"/>
</dbReference>
<dbReference type="Gene3D" id="6.10.280.220">
    <property type="match status" value="1"/>
</dbReference>
<comment type="function">
    <text evidence="16">Involved in mitochondrial fission. Acts as an adapter protein required to form mitochondrial fission complexes. Formation of these complexes is required to promote constriction and fission of the mitochondrial compartment at a late step in mitochondrial division.</text>
</comment>
<feature type="region of interest" description="Disordered" evidence="21">
    <location>
        <begin position="1"/>
        <end position="33"/>
    </location>
</feature>
<proteinExistence type="inferred from homology"/>
<evidence type="ECO:0000256" key="10">
    <source>
        <dbReference type="ARBA" id="ARBA00022946"/>
    </source>
</evidence>
<dbReference type="SMART" id="SM01311">
    <property type="entry name" value="RPOL_N"/>
    <property type="match status" value="1"/>
</dbReference>
<dbReference type="Gene3D" id="1.10.287.260">
    <property type="match status" value="1"/>
</dbReference>
<comment type="similarity">
    <text evidence="15">Belongs to the WD repeat MDV1/CAF4 family.</text>
</comment>
<keyword evidence="6 19" id="KW-0808">Transferase</keyword>
<dbReference type="Pfam" id="PF00400">
    <property type="entry name" value="WD40"/>
    <property type="match status" value="4"/>
</dbReference>